<dbReference type="PRINTS" id="PR00110">
    <property type="entry name" value="ALPHAAMYLASE"/>
</dbReference>
<evidence type="ECO:0000256" key="16">
    <source>
        <dbReference type="RuleBase" id="RU361134"/>
    </source>
</evidence>
<feature type="region of interest" description="Disordered" evidence="17">
    <location>
        <begin position="70"/>
        <end position="121"/>
    </location>
</feature>
<comment type="subunit">
    <text evidence="5">Monomer.</text>
</comment>
<dbReference type="SMART" id="SM00642">
    <property type="entry name" value="Aamy"/>
    <property type="match status" value="1"/>
</dbReference>
<reference evidence="21" key="2">
    <citation type="submission" date="2025-05" db="UniProtKB">
        <authorList>
            <consortium name="EnsemblMetazoa"/>
        </authorList>
    </citation>
    <scope>IDENTIFICATION</scope>
    <source>
        <strain evidence="21">Foshan</strain>
    </source>
</reference>
<evidence type="ECO:0000256" key="11">
    <source>
        <dbReference type="ARBA" id="ARBA00023157"/>
    </source>
</evidence>
<dbReference type="RefSeq" id="XP_019557665.2">
    <property type="nucleotide sequence ID" value="XM_019702120.3"/>
</dbReference>
<evidence type="ECO:0000256" key="5">
    <source>
        <dbReference type="ARBA" id="ARBA00011245"/>
    </source>
</evidence>
<dbReference type="Pfam" id="PF02806">
    <property type="entry name" value="Alpha-amylase_C"/>
    <property type="match status" value="1"/>
</dbReference>
<comment type="cofactor">
    <cofactor evidence="3">
        <name>chloride</name>
        <dbReference type="ChEBI" id="CHEBI:17996"/>
    </cofactor>
</comment>
<dbReference type="CDD" id="cd11317">
    <property type="entry name" value="AmyAc_bac_euk_AmyA"/>
    <property type="match status" value="1"/>
</dbReference>
<comment type="cofactor">
    <cofactor evidence="2">
        <name>Ca(2+)</name>
        <dbReference type="ChEBI" id="CHEBI:29108"/>
    </cofactor>
</comment>
<evidence type="ECO:0000256" key="7">
    <source>
        <dbReference type="ARBA" id="ARBA00022723"/>
    </source>
</evidence>
<dbReference type="SUPFAM" id="SSF51011">
    <property type="entry name" value="Glycosyl hydrolase domain"/>
    <property type="match status" value="1"/>
</dbReference>
<protein>
    <recommendedName>
        <fullName evidence="6 16">Alpha-amylase</fullName>
        <ecNumber evidence="6 16">3.2.1.1</ecNumber>
    </recommendedName>
</protein>
<proteinExistence type="inferred from homology"/>
<evidence type="ECO:0000256" key="3">
    <source>
        <dbReference type="ARBA" id="ARBA00001923"/>
    </source>
</evidence>
<dbReference type="Proteomes" id="UP000069940">
    <property type="component" value="Unassembled WGS sequence"/>
</dbReference>
<dbReference type="InterPro" id="IPR006047">
    <property type="entry name" value="GH13_cat_dom"/>
</dbReference>
<evidence type="ECO:0000256" key="1">
    <source>
        <dbReference type="ARBA" id="ARBA00000548"/>
    </source>
</evidence>
<evidence type="ECO:0000259" key="20">
    <source>
        <dbReference type="SMART" id="SM00642"/>
    </source>
</evidence>
<evidence type="ECO:0000256" key="8">
    <source>
        <dbReference type="ARBA" id="ARBA00022729"/>
    </source>
</evidence>
<keyword evidence="14 16" id="KW-0326">Glycosidase</keyword>
<comment type="similarity">
    <text evidence="4 15">Belongs to the glycosyl hydrolase 13 family.</text>
</comment>
<dbReference type="GeneID" id="109426588"/>
<sequence>MKRFLVILCSTLVVTNAQLPSFGFGPSGFGGFSLSNPLFNASFTPANPVDRISNIASRFRDVANTVQQSLPRLPQLPNPLTAFSRFARPSSSSGSTNSNTNTNENHNSNTNGNDNGSGAGRNAINEVLNRIPGLSGLPRVPGIPQIPRVPEIPKIPGIPSIPGLPNFGNASDVFNSIVNSLSNMTKQGGNDPGQIFNQVNRYLPDVSRVINDIANFTRSAANSGVWKNISNDIKNEIQHRINSMTERVSNITSAMKSIAQSLPNLIRDQSLNTTLRNQPFFFPGHSGIVHLFEWRFDDIAEECEKVLGPNGYGGVQVSPINEYLISPSRSWWERYQPVSFEIKSRSGNEKQFSDMVKRCMKAGVRVYVDVVVNHMAAPGASSPLYGTAGSTCDPLARDYPSVPFNRSHFHADCQINNYNNATNVRNCELVSLPDLDQSNSFVREQIIGYLNHLLDLGVAGFRMDACKHMRPEDLKVIYDRLNAVNPMFLFPPGARPFIYQEVIDLGGEAVSASEYTDLGVVTEFNWCIVVGGVFRGTVDANALEILTKNGSSGALLPSSQALVFVDNHDNQRGHGAGGDSILNYKTKPQYIQAVAFTLATDYGIARVMSSYDFSNSDQGPPQDSDVQIILSPGFPANGSCNNGWVCEHRWPEIKRMIQFKNFVADSPLDHIQSTKYTFAFCRGEKGFIVFNNSEDTITQVYHTCLPQGQYCDIISGEVSQGTCTGTTIKVDANGDAEITLTKNSVVALYVPSKL</sequence>
<keyword evidence="9 16" id="KW-0378">Hydrolase</keyword>
<keyword evidence="11" id="KW-1015">Disulfide bond</keyword>
<keyword evidence="10" id="KW-0106">Calcium</keyword>
<dbReference type="SUPFAM" id="SSF51445">
    <property type="entry name" value="(Trans)glycosidases"/>
    <property type="match status" value="1"/>
</dbReference>
<evidence type="ECO:0000256" key="13">
    <source>
        <dbReference type="ARBA" id="ARBA00023277"/>
    </source>
</evidence>
<evidence type="ECO:0000256" key="2">
    <source>
        <dbReference type="ARBA" id="ARBA00001913"/>
    </source>
</evidence>
<feature type="compositionally biased region" description="Low complexity" evidence="17">
    <location>
        <begin position="82"/>
        <end position="116"/>
    </location>
</feature>
<evidence type="ECO:0000256" key="18">
    <source>
        <dbReference type="SAM" id="SignalP"/>
    </source>
</evidence>
<dbReference type="EnsemblMetazoa" id="AALFPA23_019984.R29423">
    <property type="protein sequence ID" value="AALFPA23_019984.P29423"/>
    <property type="gene ID" value="AALFPA23_019984"/>
</dbReference>
<dbReference type="Gene3D" id="3.20.20.80">
    <property type="entry name" value="Glycosidases"/>
    <property type="match status" value="1"/>
</dbReference>
<dbReference type="InterPro" id="IPR006046">
    <property type="entry name" value="Alpha_amylase"/>
</dbReference>
<name>A0ABM1ZMQ4_AEDAL</name>
<evidence type="ECO:0000256" key="4">
    <source>
        <dbReference type="ARBA" id="ARBA00008061"/>
    </source>
</evidence>
<evidence type="ECO:0000313" key="22">
    <source>
        <dbReference type="Proteomes" id="UP000069940"/>
    </source>
</evidence>
<evidence type="ECO:0000256" key="6">
    <source>
        <dbReference type="ARBA" id="ARBA00012595"/>
    </source>
</evidence>
<dbReference type="Pfam" id="PF00128">
    <property type="entry name" value="Alpha-amylase"/>
    <property type="match status" value="1"/>
</dbReference>
<keyword evidence="12" id="KW-0868">Chloride</keyword>
<feature type="domain" description="Alpha-amylase C-terminal" evidence="19">
    <location>
        <begin position="668"/>
        <end position="753"/>
    </location>
</feature>
<dbReference type="Gene3D" id="2.60.40.1180">
    <property type="entry name" value="Golgi alpha-mannosidase II"/>
    <property type="match status" value="1"/>
</dbReference>
<dbReference type="InterPro" id="IPR013780">
    <property type="entry name" value="Glyco_hydro_b"/>
</dbReference>
<dbReference type="InterPro" id="IPR006048">
    <property type="entry name" value="A-amylase/branching_C"/>
</dbReference>
<evidence type="ECO:0000256" key="12">
    <source>
        <dbReference type="ARBA" id="ARBA00023214"/>
    </source>
</evidence>
<evidence type="ECO:0000256" key="15">
    <source>
        <dbReference type="RuleBase" id="RU003615"/>
    </source>
</evidence>
<feature type="signal peptide" evidence="18">
    <location>
        <begin position="1"/>
        <end position="17"/>
    </location>
</feature>
<evidence type="ECO:0000256" key="9">
    <source>
        <dbReference type="ARBA" id="ARBA00022801"/>
    </source>
</evidence>
<evidence type="ECO:0000256" key="14">
    <source>
        <dbReference type="ARBA" id="ARBA00023295"/>
    </source>
</evidence>
<keyword evidence="13 16" id="KW-0119">Carbohydrate metabolism</keyword>
<dbReference type="SMART" id="SM00632">
    <property type="entry name" value="Aamy_C"/>
    <property type="match status" value="1"/>
</dbReference>
<feature type="domain" description="Glycosyl hydrolase family 13 catalytic" evidence="20">
    <location>
        <begin position="286"/>
        <end position="660"/>
    </location>
</feature>
<evidence type="ECO:0000256" key="17">
    <source>
        <dbReference type="SAM" id="MobiDB-lite"/>
    </source>
</evidence>
<organism evidence="21 22">
    <name type="scientific">Aedes albopictus</name>
    <name type="common">Asian tiger mosquito</name>
    <name type="synonym">Stegomyia albopicta</name>
    <dbReference type="NCBI Taxonomy" id="7160"/>
    <lineage>
        <taxon>Eukaryota</taxon>
        <taxon>Metazoa</taxon>
        <taxon>Ecdysozoa</taxon>
        <taxon>Arthropoda</taxon>
        <taxon>Hexapoda</taxon>
        <taxon>Insecta</taxon>
        <taxon>Pterygota</taxon>
        <taxon>Neoptera</taxon>
        <taxon>Endopterygota</taxon>
        <taxon>Diptera</taxon>
        <taxon>Nematocera</taxon>
        <taxon>Culicoidea</taxon>
        <taxon>Culicidae</taxon>
        <taxon>Culicinae</taxon>
        <taxon>Aedini</taxon>
        <taxon>Aedes</taxon>
        <taxon>Stegomyia</taxon>
    </lineage>
</organism>
<dbReference type="InterPro" id="IPR031319">
    <property type="entry name" value="A-amylase_C"/>
</dbReference>
<comment type="catalytic activity">
    <reaction evidence="1 16">
        <text>Endohydrolysis of (1-&gt;4)-alpha-D-glucosidic linkages in polysaccharides containing three or more (1-&gt;4)-alpha-linked D-glucose units.</text>
        <dbReference type="EC" id="3.2.1.1"/>
    </reaction>
</comment>
<feature type="chain" id="PRO_5046803893" description="Alpha-amylase" evidence="18">
    <location>
        <begin position="18"/>
        <end position="754"/>
    </location>
</feature>
<dbReference type="EC" id="3.2.1.1" evidence="6 16"/>
<evidence type="ECO:0000313" key="21">
    <source>
        <dbReference type="EnsemblMetazoa" id="AALFPA23_019984.P29423"/>
    </source>
</evidence>
<accession>A0ABM1ZMQ4</accession>
<evidence type="ECO:0000256" key="10">
    <source>
        <dbReference type="ARBA" id="ARBA00022837"/>
    </source>
</evidence>
<evidence type="ECO:0000259" key="19">
    <source>
        <dbReference type="SMART" id="SM00632"/>
    </source>
</evidence>
<dbReference type="PANTHER" id="PTHR43447">
    <property type="entry name" value="ALPHA-AMYLASE"/>
    <property type="match status" value="1"/>
</dbReference>
<reference evidence="22" key="1">
    <citation type="journal article" date="2015" name="Proc. Natl. Acad. Sci. U.S.A.">
        <title>Genome sequence of the Asian Tiger mosquito, Aedes albopictus, reveals insights into its biology, genetics, and evolution.</title>
        <authorList>
            <person name="Chen X.G."/>
            <person name="Jiang X."/>
            <person name="Gu J."/>
            <person name="Xu M."/>
            <person name="Wu Y."/>
            <person name="Deng Y."/>
            <person name="Zhang C."/>
            <person name="Bonizzoni M."/>
            <person name="Dermauw W."/>
            <person name="Vontas J."/>
            <person name="Armbruster P."/>
            <person name="Huang X."/>
            <person name="Yang Y."/>
            <person name="Zhang H."/>
            <person name="He W."/>
            <person name="Peng H."/>
            <person name="Liu Y."/>
            <person name="Wu K."/>
            <person name="Chen J."/>
            <person name="Lirakis M."/>
            <person name="Topalis P."/>
            <person name="Van Leeuwen T."/>
            <person name="Hall A.B."/>
            <person name="Jiang X."/>
            <person name="Thorpe C."/>
            <person name="Mueller R.L."/>
            <person name="Sun C."/>
            <person name="Waterhouse R.M."/>
            <person name="Yan G."/>
            <person name="Tu Z.J."/>
            <person name="Fang X."/>
            <person name="James A.A."/>
        </authorList>
    </citation>
    <scope>NUCLEOTIDE SEQUENCE [LARGE SCALE GENOMIC DNA]</scope>
    <source>
        <strain evidence="22">Foshan</strain>
    </source>
</reference>
<keyword evidence="22" id="KW-1185">Reference proteome</keyword>
<keyword evidence="8 18" id="KW-0732">Signal</keyword>
<dbReference type="InterPro" id="IPR017853">
    <property type="entry name" value="GH"/>
</dbReference>
<keyword evidence="7" id="KW-0479">Metal-binding</keyword>